<reference evidence="2 3" key="1">
    <citation type="journal article" date="2019" name="Sci. Rep.">
        <title>Orb-weaving spider Araneus ventricosus genome elucidates the spidroin gene catalogue.</title>
        <authorList>
            <person name="Kono N."/>
            <person name="Nakamura H."/>
            <person name="Ohtoshi R."/>
            <person name="Moran D.A.P."/>
            <person name="Shinohara A."/>
            <person name="Yoshida Y."/>
            <person name="Fujiwara M."/>
            <person name="Mori M."/>
            <person name="Tomita M."/>
            <person name="Arakawa K."/>
        </authorList>
    </citation>
    <scope>NUCLEOTIDE SEQUENCE [LARGE SCALE GENOMIC DNA]</scope>
</reference>
<name>A0A4Y2QPA0_ARAVE</name>
<proteinExistence type="predicted"/>
<accession>A0A4Y2QPA0</accession>
<sequence length="108" mass="12533">MDDEKRTKNNAKQKRYYEEKRNDTNFKEKESLNTSTVTTSKESPHRIPQTLGKAVKKTWNALPQKRMVVSNLVKKVGLKLQKERELNVSDDNPNTDIVIADLSFKPCR</sequence>
<feature type="compositionally biased region" description="Basic and acidic residues" evidence="1">
    <location>
        <begin position="15"/>
        <end position="31"/>
    </location>
</feature>
<evidence type="ECO:0000256" key="1">
    <source>
        <dbReference type="SAM" id="MobiDB-lite"/>
    </source>
</evidence>
<feature type="region of interest" description="Disordered" evidence="1">
    <location>
        <begin position="1"/>
        <end position="47"/>
    </location>
</feature>
<dbReference type="EMBL" id="BGPR01139767">
    <property type="protein sequence ID" value="GBN65141.1"/>
    <property type="molecule type" value="Genomic_DNA"/>
</dbReference>
<evidence type="ECO:0000313" key="3">
    <source>
        <dbReference type="Proteomes" id="UP000499080"/>
    </source>
</evidence>
<keyword evidence="3" id="KW-1185">Reference proteome</keyword>
<dbReference type="Proteomes" id="UP000499080">
    <property type="component" value="Unassembled WGS sequence"/>
</dbReference>
<gene>
    <name evidence="2" type="ORF">AVEN_76886_1</name>
</gene>
<protein>
    <submittedName>
        <fullName evidence="2">Uncharacterized protein</fullName>
    </submittedName>
</protein>
<feature type="compositionally biased region" description="Polar residues" evidence="1">
    <location>
        <begin position="32"/>
        <end position="41"/>
    </location>
</feature>
<dbReference type="AlphaFoldDB" id="A0A4Y2QPA0"/>
<evidence type="ECO:0000313" key="2">
    <source>
        <dbReference type="EMBL" id="GBN65141.1"/>
    </source>
</evidence>
<comment type="caution">
    <text evidence="2">The sequence shown here is derived from an EMBL/GenBank/DDBJ whole genome shotgun (WGS) entry which is preliminary data.</text>
</comment>
<dbReference type="OrthoDB" id="8061763at2759"/>
<organism evidence="2 3">
    <name type="scientific">Araneus ventricosus</name>
    <name type="common">Orbweaver spider</name>
    <name type="synonym">Epeira ventricosa</name>
    <dbReference type="NCBI Taxonomy" id="182803"/>
    <lineage>
        <taxon>Eukaryota</taxon>
        <taxon>Metazoa</taxon>
        <taxon>Ecdysozoa</taxon>
        <taxon>Arthropoda</taxon>
        <taxon>Chelicerata</taxon>
        <taxon>Arachnida</taxon>
        <taxon>Araneae</taxon>
        <taxon>Araneomorphae</taxon>
        <taxon>Entelegynae</taxon>
        <taxon>Araneoidea</taxon>
        <taxon>Araneidae</taxon>
        <taxon>Araneus</taxon>
    </lineage>
</organism>